<evidence type="ECO:0000256" key="3">
    <source>
        <dbReference type="ARBA" id="ARBA00022679"/>
    </source>
</evidence>
<reference evidence="8" key="1">
    <citation type="journal article" date="2019" name="Int. J. Syst. Evol. Microbiol.">
        <title>The Global Catalogue of Microorganisms (GCM) 10K type strain sequencing project: providing services to taxonomists for standard genome sequencing and annotation.</title>
        <authorList>
            <consortium name="The Broad Institute Genomics Platform"/>
            <consortium name="The Broad Institute Genome Sequencing Center for Infectious Disease"/>
            <person name="Wu L."/>
            <person name="Ma J."/>
        </authorList>
    </citation>
    <scope>NUCLEOTIDE SEQUENCE [LARGE SCALE GENOMIC DNA]</scope>
    <source>
        <strain evidence="8">JCM 16545</strain>
    </source>
</reference>
<dbReference type="PANTHER" id="PTHR43480">
    <property type="entry name" value="ACYL-[ACYL-CARRIER-PROTEIN]--UDP-N-ACETYLGLUCOSAMINE O-ACYLTRANSFERASE"/>
    <property type="match status" value="1"/>
</dbReference>
<dbReference type="EMBL" id="JBHUJC010000018">
    <property type="protein sequence ID" value="MFD2275915.1"/>
    <property type="molecule type" value="Genomic_DNA"/>
</dbReference>
<dbReference type="RefSeq" id="WP_377095400.1">
    <property type="nucleotide sequence ID" value="NZ_JBHSJM010000001.1"/>
</dbReference>
<dbReference type="InterPro" id="IPR029098">
    <property type="entry name" value="Acetyltransf_C"/>
</dbReference>
<proteinExistence type="predicted"/>
<dbReference type="Gene3D" id="2.160.10.10">
    <property type="entry name" value="Hexapeptide repeat proteins"/>
    <property type="match status" value="1"/>
</dbReference>
<dbReference type="SUPFAM" id="SSF51161">
    <property type="entry name" value="Trimeric LpxA-like enzymes"/>
    <property type="match status" value="1"/>
</dbReference>
<name>A0ABW5E399_9BACT</name>
<protein>
    <submittedName>
        <fullName evidence="7">Acyl-ACP--UDP-N-acetylglucosamine O-acyltransferase</fullName>
        <ecNumber evidence="7">2.3.1.129</ecNumber>
    </submittedName>
</protein>
<dbReference type="InterPro" id="IPR001451">
    <property type="entry name" value="Hexapep"/>
</dbReference>
<feature type="domain" description="UDP N-acetylglucosamine O-acyltransferase C-terminal" evidence="6">
    <location>
        <begin position="174"/>
        <end position="253"/>
    </location>
</feature>
<keyword evidence="8" id="KW-1185">Reference proteome</keyword>
<keyword evidence="1" id="KW-0444">Lipid biosynthesis</keyword>
<dbReference type="PANTHER" id="PTHR43480:SF1">
    <property type="entry name" value="ACYL-[ACYL-CARRIER-PROTEIN]--UDP-N-ACETYLGLUCOSAMINE O-ACYLTRANSFERASE, MITOCHONDRIAL-RELATED"/>
    <property type="match status" value="1"/>
</dbReference>
<keyword evidence="4" id="KW-0443">Lipid metabolism</keyword>
<dbReference type="InterPro" id="IPR011004">
    <property type="entry name" value="Trimer_LpxA-like_sf"/>
</dbReference>
<evidence type="ECO:0000256" key="1">
    <source>
        <dbReference type="ARBA" id="ARBA00022516"/>
    </source>
</evidence>
<dbReference type="CDD" id="cd03351">
    <property type="entry name" value="LbH_UDP-GlcNAc_AT"/>
    <property type="match status" value="1"/>
</dbReference>
<dbReference type="GO" id="GO:0008780">
    <property type="term" value="F:acyl-[acyl-carrier-protein]-UDP-N-acetylglucosamine O-acyltransferase activity"/>
    <property type="evidence" value="ECO:0007669"/>
    <property type="project" value="UniProtKB-EC"/>
</dbReference>
<evidence type="ECO:0000256" key="2">
    <source>
        <dbReference type="ARBA" id="ARBA00022556"/>
    </source>
</evidence>
<accession>A0ABW5E399</accession>
<dbReference type="InterPro" id="IPR037157">
    <property type="entry name" value="Acetyltransf_C_sf"/>
</dbReference>
<dbReference type="Proteomes" id="UP001597297">
    <property type="component" value="Unassembled WGS sequence"/>
</dbReference>
<evidence type="ECO:0000259" key="6">
    <source>
        <dbReference type="Pfam" id="PF13720"/>
    </source>
</evidence>
<dbReference type="NCBIfam" id="NF003657">
    <property type="entry name" value="PRK05289.1"/>
    <property type="match status" value="1"/>
</dbReference>
<gene>
    <name evidence="7" type="primary">lpxA</name>
    <name evidence="7" type="ORF">ACFSQZ_05495</name>
</gene>
<dbReference type="NCBIfam" id="TIGR01852">
    <property type="entry name" value="lipid_A_lpxA"/>
    <property type="match status" value="1"/>
</dbReference>
<evidence type="ECO:0000256" key="4">
    <source>
        <dbReference type="ARBA" id="ARBA00023098"/>
    </source>
</evidence>
<evidence type="ECO:0000256" key="5">
    <source>
        <dbReference type="ARBA" id="ARBA00023315"/>
    </source>
</evidence>
<dbReference type="Pfam" id="PF14602">
    <property type="entry name" value="Hexapep_2"/>
    <property type="match status" value="1"/>
</dbReference>
<dbReference type="EC" id="2.3.1.129" evidence="7"/>
<comment type="caution">
    <text evidence="7">The sequence shown here is derived from an EMBL/GenBank/DDBJ whole genome shotgun (WGS) entry which is preliminary data.</text>
</comment>
<dbReference type="Pfam" id="PF00132">
    <property type="entry name" value="Hexapep"/>
    <property type="match status" value="2"/>
</dbReference>
<sequence length="255" mass="27415">MIHPTAIIHPDAKIGNNVSIGAFTIIDANVSIGENCTIDPHVWLTGHTTLGENNFVGFGSHIGGDPQDVSFEKSTSSGVKIGKNNTIREHVTVHRSTSENGFTVIGNNNMLMINSHLAHDVHLGSNNNLANSVLIAGHIRIGSNCFLGGGAGFHQFIKIGDYAICQGNAAITKDIPPYCMAHGQNHLAGLNVIGLRRAGFNGDQRKEIKSLYNLLFKSGLGMTEALRQADEQRWSSEAQLLLNAAKQPSRKGIMM</sequence>
<dbReference type="PIRSF" id="PIRSF000456">
    <property type="entry name" value="UDP-GlcNAc_acltr"/>
    <property type="match status" value="1"/>
</dbReference>
<dbReference type="InterPro" id="IPR010137">
    <property type="entry name" value="Lipid_A_LpxA"/>
</dbReference>
<organism evidence="7 8">
    <name type="scientific">Rubritalea spongiae</name>
    <dbReference type="NCBI Taxonomy" id="430797"/>
    <lineage>
        <taxon>Bacteria</taxon>
        <taxon>Pseudomonadati</taxon>
        <taxon>Verrucomicrobiota</taxon>
        <taxon>Verrucomicrobiia</taxon>
        <taxon>Verrucomicrobiales</taxon>
        <taxon>Rubritaleaceae</taxon>
        <taxon>Rubritalea</taxon>
    </lineage>
</organism>
<keyword evidence="3 7" id="KW-0808">Transferase</keyword>
<dbReference type="Gene3D" id="1.20.1180.10">
    <property type="entry name" value="Udp N-acetylglucosamine O-acyltransferase, C-terminal domain"/>
    <property type="match status" value="1"/>
</dbReference>
<keyword evidence="5 7" id="KW-0012">Acyltransferase</keyword>
<evidence type="ECO:0000313" key="8">
    <source>
        <dbReference type="Proteomes" id="UP001597297"/>
    </source>
</evidence>
<dbReference type="Pfam" id="PF13720">
    <property type="entry name" value="Acetyltransf_11"/>
    <property type="match status" value="1"/>
</dbReference>
<keyword evidence="2" id="KW-0441">Lipid A biosynthesis</keyword>
<evidence type="ECO:0000313" key="7">
    <source>
        <dbReference type="EMBL" id="MFD2275915.1"/>
    </source>
</evidence>